<name>A0ABU6XQ80_9FABA</name>
<evidence type="ECO:0000313" key="2">
    <source>
        <dbReference type="Proteomes" id="UP001341840"/>
    </source>
</evidence>
<keyword evidence="2" id="KW-1185">Reference proteome</keyword>
<evidence type="ECO:0008006" key="3">
    <source>
        <dbReference type="Google" id="ProtNLM"/>
    </source>
</evidence>
<proteinExistence type="predicted"/>
<comment type="caution">
    <text evidence="1">The sequence shown here is derived from an EMBL/GenBank/DDBJ whole genome shotgun (WGS) entry which is preliminary data.</text>
</comment>
<accession>A0ABU6XQ80</accession>
<organism evidence="1 2">
    <name type="scientific">Stylosanthes scabra</name>
    <dbReference type="NCBI Taxonomy" id="79078"/>
    <lineage>
        <taxon>Eukaryota</taxon>
        <taxon>Viridiplantae</taxon>
        <taxon>Streptophyta</taxon>
        <taxon>Embryophyta</taxon>
        <taxon>Tracheophyta</taxon>
        <taxon>Spermatophyta</taxon>
        <taxon>Magnoliopsida</taxon>
        <taxon>eudicotyledons</taxon>
        <taxon>Gunneridae</taxon>
        <taxon>Pentapetalae</taxon>
        <taxon>rosids</taxon>
        <taxon>fabids</taxon>
        <taxon>Fabales</taxon>
        <taxon>Fabaceae</taxon>
        <taxon>Papilionoideae</taxon>
        <taxon>50 kb inversion clade</taxon>
        <taxon>dalbergioids sensu lato</taxon>
        <taxon>Dalbergieae</taxon>
        <taxon>Pterocarpus clade</taxon>
        <taxon>Stylosanthes</taxon>
    </lineage>
</organism>
<dbReference type="Proteomes" id="UP001341840">
    <property type="component" value="Unassembled WGS sequence"/>
</dbReference>
<dbReference type="Gene3D" id="3.40.395.10">
    <property type="entry name" value="Adenoviral Proteinase, Chain A"/>
    <property type="match status" value="1"/>
</dbReference>
<gene>
    <name evidence="1" type="ORF">PIB30_072099</name>
</gene>
<dbReference type="EMBL" id="JASCZI010212295">
    <property type="protein sequence ID" value="MED6199023.1"/>
    <property type="molecule type" value="Genomic_DNA"/>
</dbReference>
<reference evidence="1 2" key="1">
    <citation type="journal article" date="2023" name="Plants (Basel)">
        <title>Bridging the Gap: Combining Genomics and Transcriptomics Approaches to Understand Stylosanthes scabra, an Orphan Legume from the Brazilian Caatinga.</title>
        <authorList>
            <person name="Ferreira-Neto J.R.C."/>
            <person name="da Silva M.D."/>
            <person name="Binneck E."/>
            <person name="de Melo N.F."/>
            <person name="da Silva R.H."/>
            <person name="de Melo A.L.T.M."/>
            <person name="Pandolfi V."/>
            <person name="Bustamante F.O."/>
            <person name="Brasileiro-Vidal A.C."/>
            <person name="Benko-Iseppon A.M."/>
        </authorList>
    </citation>
    <scope>NUCLEOTIDE SEQUENCE [LARGE SCALE GENOMIC DNA]</scope>
    <source>
        <tissue evidence="1">Leaves</tissue>
    </source>
</reference>
<sequence length="209" mass="24577">MRGALIVCSKVAKRVLPPCSWFLPWTFARDVLNDIPEDLIIREYENMWMPCTTKLLRVYVLIYDGVDAWYMMLIDIKRRRVYALDVARTTETEQEKEMCMEKILLFIGKLFRKPRNIINFAGITLDFKEWEYFLYPEGLPSDIDSSETAVWVLAWIMHHSKFARGHFGYVGSPDLIRMKIAIGLASCAYNSLRRHVDSNAETLWRKIKK</sequence>
<protein>
    <recommendedName>
        <fullName evidence="3">Integrase catalytic domain-containing protein</fullName>
    </recommendedName>
</protein>
<evidence type="ECO:0000313" key="1">
    <source>
        <dbReference type="EMBL" id="MED6199023.1"/>
    </source>
</evidence>